<evidence type="ECO:0000313" key="1">
    <source>
        <dbReference type="EMBL" id="GFN75394.1"/>
    </source>
</evidence>
<comment type="caution">
    <text evidence="1">The sequence shown here is derived from an EMBL/GenBank/DDBJ whole genome shotgun (WGS) entry which is preliminary data.</text>
</comment>
<reference evidence="1 2" key="1">
    <citation type="journal article" date="2021" name="Elife">
        <title>Chloroplast acquisition without the gene transfer in kleptoplastic sea slugs, Plakobranchus ocellatus.</title>
        <authorList>
            <person name="Maeda T."/>
            <person name="Takahashi S."/>
            <person name="Yoshida T."/>
            <person name="Shimamura S."/>
            <person name="Takaki Y."/>
            <person name="Nagai Y."/>
            <person name="Toyoda A."/>
            <person name="Suzuki Y."/>
            <person name="Arimoto A."/>
            <person name="Ishii H."/>
            <person name="Satoh N."/>
            <person name="Nishiyama T."/>
            <person name="Hasebe M."/>
            <person name="Maruyama T."/>
            <person name="Minagawa J."/>
            <person name="Obokata J."/>
            <person name="Shigenobu S."/>
        </authorList>
    </citation>
    <scope>NUCLEOTIDE SEQUENCE [LARGE SCALE GENOMIC DNA]</scope>
</reference>
<dbReference type="EMBL" id="BLXT01000264">
    <property type="protein sequence ID" value="GFN75394.1"/>
    <property type="molecule type" value="Genomic_DNA"/>
</dbReference>
<name>A0AAV3XX72_9GAST</name>
<evidence type="ECO:0000313" key="2">
    <source>
        <dbReference type="Proteomes" id="UP000735302"/>
    </source>
</evidence>
<organism evidence="1 2">
    <name type="scientific">Plakobranchus ocellatus</name>
    <dbReference type="NCBI Taxonomy" id="259542"/>
    <lineage>
        <taxon>Eukaryota</taxon>
        <taxon>Metazoa</taxon>
        <taxon>Spiralia</taxon>
        <taxon>Lophotrochozoa</taxon>
        <taxon>Mollusca</taxon>
        <taxon>Gastropoda</taxon>
        <taxon>Heterobranchia</taxon>
        <taxon>Euthyneura</taxon>
        <taxon>Panpulmonata</taxon>
        <taxon>Sacoglossa</taxon>
        <taxon>Placobranchoidea</taxon>
        <taxon>Plakobranchidae</taxon>
        <taxon>Plakobranchus</taxon>
    </lineage>
</organism>
<keyword evidence="2" id="KW-1185">Reference proteome</keyword>
<gene>
    <name evidence="1" type="ORF">PoB_000190000</name>
</gene>
<accession>A0AAV3XX72</accession>
<protein>
    <submittedName>
        <fullName evidence="1">Uncharacterized protein</fullName>
    </submittedName>
</protein>
<dbReference type="Proteomes" id="UP000735302">
    <property type="component" value="Unassembled WGS sequence"/>
</dbReference>
<sequence length="85" mass="9454">MACPQQGDPRFDFQALQGRARTRDRRVPADLRADSLSSDAPEKLEIVNLALPKKDSLAIVRHLVLALDMCSQSFDKGYTPQGRVT</sequence>
<proteinExistence type="predicted"/>
<dbReference type="AlphaFoldDB" id="A0AAV3XX72"/>